<dbReference type="Pfam" id="PF00403">
    <property type="entry name" value="HMA"/>
    <property type="match status" value="1"/>
</dbReference>
<dbReference type="PRINTS" id="PR00944">
    <property type="entry name" value="CUEXPORT"/>
</dbReference>
<dbReference type="InterPro" id="IPR036163">
    <property type="entry name" value="HMA_dom_sf"/>
</dbReference>
<name>A0A7C5SXU7_9AQUI</name>
<dbReference type="Gene3D" id="3.30.70.100">
    <property type="match status" value="1"/>
</dbReference>
<dbReference type="InterPro" id="IPR006121">
    <property type="entry name" value="HMA_dom"/>
</dbReference>
<dbReference type="InterPro" id="IPR017969">
    <property type="entry name" value="Heavy-metal-associated_CS"/>
</dbReference>
<dbReference type="GO" id="GO:0006825">
    <property type="term" value="P:copper ion transport"/>
    <property type="evidence" value="ECO:0007669"/>
    <property type="project" value="InterPro"/>
</dbReference>
<dbReference type="FunFam" id="3.30.70.100:FF:000001">
    <property type="entry name" value="ATPase copper transporting beta"/>
    <property type="match status" value="1"/>
</dbReference>
<dbReference type="InterPro" id="IPR000428">
    <property type="entry name" value="Cu-bd"/>
</dbReference>
<sequence length="70" mass="7933">MKEIELKILGMTCEHCVRTVKNALYSVEGVSEVDVSLHEQRARVKAEDHVPFESLKSAVESWGYKVVDEV</sequence>
<dbReference type="PROSITE" id="PS01047">
    <property type="entry name" value="HMA_1"/>
    <property type="match status" value="1"/>
</dbReference>
<organism evidence="3">
    <name type="scientific">Thermocrinis ruber</name>
    <dbReference type="NCBI Taxonomy" id="75906"/>
    <lineage>
        <taxon>Bacteria</taxon>
        <taxon>Pseudomonadati</taxon>
        <taxon>Aquificota</taxon>
        <taxon>Aquificia</taxon>
        <taxon>Aquificales</taxon>
        <taxon>Aquificaceae</taxon>
        <taxon>Thermocrinis</taxon>
    </lineage>
</organism>
<evidence type="ECO:0000313" key="3">
    <source>
        <dbReference type="EMBL" id="HHO74781.1"/>
    </source>
</evidence>
<comment type="caution">
    <text evidence="3">The sequence shown here is derived from an EMBL/GenBank/DDBJ whole genome shotgun (WGS) entry which is preliminary data.</text>
</comment>
<dbReference type="EMBL" id="DSAC01000114">
    <property type="protein sequence ID" value="HHO74781.1"/>
    <property type="molecule type" value="Genomic_DNA"/>
</dbReference>
<gene>
    <name evidence="3" type="ORF">ENN04_09185</name>
</gene>
<keyword evidence="1" id="KW-0479">Metal-binding</keyword>
<proteinExistence type="predicted"/>
<dbReference type="PROSITE" id="PS50846">
    <property type="entry name" value="HMA_2"/>
    <property type="match status" value="1"/>
</dbReference>
<dbReference type="AlphaFoldDB" id="A0A7C5SXU7"/>
<reference evidence="3" key="1">
    <citation type="journal article" date="2020" name="mSystems">
        <title>Genome- and Community-Level Interaction Insights into Carbon Utilization and Element Cycling Functions of Hydrothermarchaeota in Hydrothermal Sediment.</title>
        <authorList>
            <person name="Zhou Z."/>
            <person name="Liu Y."/>
            <person name="Xu W."/>
            <person name="Pan J."/>
            <person name="Luo Z.H."/>
            <person name="Li M."/>
        </authorList>
    </citation>
    <scope>NUCLEOTIDE SEQUENCE [LARGE SCALE GENOMIC DNA]</scope>
    <source>
        <strain evidence="3">SpSt-114</strain>
    </source>
</reference>
<dbReference type="CDD" id="cd00371">
    <property type="entry name" value="HMA"/>
    <property type="match status" value="1"/>
</dbReference>
<dbReference type="GO" id="GO:0005507">
    <property type="term" value="F:copper ion binding"/>
    <property type="evidence" value="ECO:0007669"/>
    <property type="project" value="InterPro"/>
</dbReference>
<evidence type="ECO:0000256" key="1">
    <source>
        <dbReference type="ARBA" id="ARBA00022723"/>
    </source>
</evidence>
<evidence type="ECO:0000259" key="2">
    <source>
        <dbReference type="PROSITE" id="PS50846"/>
    </source>
</evidence>
<feature type="domain" description="HMA" evidence="2">
    <location>
        <begin position="2"/>
        <end position="67"/>
    </location>
</feature>
<accession>A0A7C5SXU7</accession>
<dbReference type="SUPFAM" id="SSF55008">
    <property type="entry name" value="HMA, heavy metal-associated domain"/>
    <property type="match status" value="1"/>
</dbReference>
<protein>
    <submittedName>
        <fullName evidence="3">Copper-binding protein</fullName>
    </submittedName>
</protein>